<gene>
    <name evidence="1" type="ORF">MNY70_01635</name>
</gene>
<evidence type="ECO:0000313" key="2">
    <source>
        <dbReference type="Proteomes" id="UP000829420"/>
    </source>
</evidence>
<dbReference type="Proteomes" id="UP000829420">
    <property type="component" value="Chromosome"/>
</dbReference>
<proteinExistence type="predicted"/>
<evidence type="ECO:0000313" key="1">
    <source>
        <dbReference type="EMBL" id="UNH39212.1"/>
    </source>
</evidence>
<accession>A0ACD3Y7T7</accession>
<sequence>MEKIMHHKNIAMFLLSCLLLTSQYSTAAINIDRTRIIFPGKDKSVSLVINNQSKTSPYLAQSWIENSQGEKISEPFTVLPPMQRVEPGAKNQIKIIKTEGINQLPQDRESLFYLNVREIPPTSEKENVVQIAIQSRLKMFYRPATIINNSDKVWAKDLNISRNGSKLTLDNPSKFYITLGYLSSNEKGNFPGFESVMISPLSQETVTVPTSPFAKLYLGYMDDYGGLKMLTYNCTAVMCQLSAENK</sequence>
<organism evidence="1 2">
    <name type="scientific">Moellerella wisconsensis</name>
    <dbReference type="NCBI Taxonomy" id="158849"/>
    <lineage>
        <taxon>Bacteria</taxon>
        <taxon>Pseudomonadati</taxon>
        <taxon>Pseudomonadota</taxon>
        <taxon>Gammaproteobacteria</taxon>
        <taxon>Enterobacterales</taxon>
        <taxon>Morganellaceae</taxon>
        <taxon>Moellerella</taxon>
    </lineage>
</organism>
<dbReference type="EMBL" id="CP093255">
    <property type="protein sequence ID" value="UNH39212.1"/>
    <property type="molecule type" value="Genomic_DNA"/>
</dbReference>
<protein>
    <submittedName>
        <fullName evidence="1">Molecular chaperone</fullName>
    </submittedName>
</protein>
<name>A0ACD3Y7T7_9GAMM</name>
<keyword evidence="2" id="KW-1185">Reference proteome</keyword>
<reference evidence="1" key="1">
    <citation type="submission" date="2022-03" db="EMBL/GenBank/DDBJ databases">
        <title>ESBL-producing Moellerella wisconsensis and Escherichia marmotae isolated from wild game meat.</title>
        <authorList>
            <person name="Biggel M."/>
        </authorList>
    </citation>
    <scope>NUCLEOTIDE SEQUENCE</scope>
    <source>
        <strain evidence="1">W1</strain>
    </source>
</reference>